<organism evidence="1 2">
    <name type="scientific">Halobaculum halobium</name>
    <dbReference type="NCBI Taxonomy" id="3032281"/>
    <lineage>
        <taxon>Archaea</taxon>
        <taxon>Methanobacteriati</taxon>
        <taxon>Methanobacteriota</taxon>
        <taxon>Stenosarchaea group</taxon>
        <taxon>Halobacteria</taxon>
        <taxon>Halobacteriales</taxon>
        <taxon>Haloferacaceae</taxon>
        <taxon>Halobaculum</taxon>
    </lineage>
</organism>
<gene>
    <name evidence="1" type="ORF">ACFQFD_00940</name>
</gene>
<proteinExistence type="predicted"/>
<dbReference type="Gene3D" id="2.130.10.10">
    <property type="entry name" value="YVTN repeat-like/Quinoprotein amine dehydrogenase"/>
    <property type="match status" value="1"/>
</dbReference>
<dbReference type="AlphaFoldDB" id="A0ABD5T6D3"/>
<dbReference type="EMBL" id="JBHSWX010000001">
    <property type="protein sequence ID" value="MFC6784599.1"/>
    <property type="molecule type" value="Genomic_DNA"/>
</dbReference>
<keyword evidence="1" id="KW-0378">Hydrolase</keyword>
<accession>A0ABD5T6D3</accession>
<comment type="caution">
    <text evidence="1">The sequence shown here is derived from an EMBL/GenBank/DDBJ whole genome shotgun (WGS) entry which is preliminary data.</text>
</comment>
<evidence type="ECO:0000313" key="1">
    <source>
        <dbReference type="EMBL" id="MFC6784599.1"/>
    </source>
</evidence>
<reference evidence="1 2" key="1">
    <citation type="journal article" date="2019" name="Int. J. Syst. Evol. Microbiol.">
        <title>The Global Catalogue of Microorganisms (GCM) 10K type strain sequencing project: providing services to taxonomists for standard genome sequencing and annotation.</title>
        <authorList>
            <consortium name="The Broad Institute Genomics Platform"/>
            <consortium name="The Broad Institute Genome Sequencing Center for Infectious Disease"/>
            <person name="Wu L."/>
            <person name="Ma J."/>
        </authorList>
    </citation>
    <scope>NUCLEOTIDE SEQUENCE [LARGE SCALE GENOMIC DNA]</scope>
    <source>
        <strain evidence="1 2">SYNS20</strain>
    </source>
</reference>
<dbReference type="InterPro" id="IPR015943">
    <property type="entry name" value="WD40/YVTN_repeat-like_dom_sf"/>
</dbReference>
<sequence length="401" mass="43485">MEGDGTDGRRTTGGDGQGAKAVKLETVVDGTLVATRDRAVYRGPVDGRLRRVGRLPTPTGGLDGLRFHLRTTRAVKRAVSVVTGRFPSVNVEVVDSQSLVATAGTWVFASPDRGATWRVTARLPDSSGPMGVLPSALCAHEGTVTFGEYPLAGDKPPRIRRSRDGGATWETVLEVPGVRHIHGVTRDPYTGEWWVTTGDTDDECYIGRLRDGEFVPVGGGSQQWRAVELAFTEKFVLWGVDCNYTSDRRIYRLPRGDLSRADPTPTPVASLSSPVFYAAAAEVDGERWVAFATAASANPDSTGPEDNETGSDVTRVVAASSASAYERWYEVTSGRRQRGFAERVGADGIVPPTNAYTFLESDGERLLVNPYNTREDDGQILSFGREYFSSVAERSRVLFEG</sequence>
<dbReference type="RefSeq" id="WP_284063778.1">
    <property type="nucleotide sequence ID" value="NZ_CP126159.1"/>
</dbReference>
<dbReference type="GeneID" id="81211315"/>
<protein>
    <submittedName>
        <fullName evidence="1">Glycosyl hydrolase</fullName>
    </submittedName>
</protein>
<dbReference type="Proteomes" id="UP001596443">
    <property type="component" value="Unassembled WGS sequence"/>
</dbReference>
<keyword evidence="2" id="KW-1185">Reference proteome</keyword>
<dbReference type="SUPFAM" id="SSF110296">
    <property type="entry name" value="Oligoxyloglucan reducing end-specific cellobiohydrolase"/>
    <property type="match status" value="1"/>
</dbReference>
<name>A0ABD5T6D3_9EURY</name>
<evidence type="ECO:0000313" key="2">
    <source>
        <dbReference type="Proteomes" id="UP001596443"/>
    </source>
</evidence>
<dbReference type="GO" id="GO:0016787">
    <property type="term" value="F:hydrolase activity"/>
    <property type="evidence" value="ECO:0007669"/>
    <property type="project" value="UniProtKB-KW"/>
</dbReference>